<sequence>MTADDKKQAARRLLGLTEQMLRAARQGEWATVTELEVQRRELSQQLFAEPVPAEASEVVNHCIRELLALDPELIQLAEAARDEAGEAVRRTQTGKVALSAYRRYSR</sequence>
<dbReference type="STRING" id="406100.SAMN04488052_101773"/>
<keyword evidence="2" id="KW-0963">Cytoplasm</keyword>
<comment type="subcellular location">
    <subcellularLocation>
        <location evidence="1">Cytoplasm</location>
        <location evidence="1">Cytosol</location>
    </subcellularLocation>
</comment>
<gene>
    <name evidence="6" type="ORF">SAMN04488052_101773</name>
</gene>
<dbReference type="EMBL" id="FOEG01000001">
    <property type="protein sequence ID" value="SEO57408.1"/>
    <property type="molecule type" value="Genomic_DNA"/>
</dbReference>
<evidence type="ECO:0000256" key="3">
    <source>
        <dbReference type="ARBA" id="ARBA00022795"/>
    </source>
</evidence>
<evidence type="ECO:0000256" key="4">
    <source>
        <dbReference type="ARBA" id="ARBA00023186"/>
    </source>
</evidence>
<reference evidence="6 7" key="1">
    <citation type="submission" date="2016-10" db="EMBL/GenBank/DDBJ databases">
        <authorList>
            <person name="de Groot N.N."/>
        </authorList>
    </citation>
    <scope>NUCLEOTIDE SEQUENCE [LARGE SCALE GENOMIC DNA]</scope>
    <source>
        <strain evidence="6 7">CGMCC 1.6291</strain>
    </source>
</reference>
<accession>A0A1H8QU07</accession>
<dbReference type="RefSeq" id="WP_091640055.1">
    <property type="nucleotide sequence ID" value="NZ_FOEG01000001.1"/>
</dbReference>
<keyword evidence="7" id="KW-1185">Reference proteome</keyword>
<evidence type="ECO:0000256" key="1">
    <source>
        <dbReference type="ARBA" id="ARBA00004514"/>
    </source>
</evidence>
<name>A0A1H8QU07_9GAMM</name>
<dbReference type="InterPro" id="IPR008622">
    <property type="entry name" value="FliT"/>
</dbReference>
<evidence type="ECO:0000256" key="5">
    <source>
        <dbReference type="ARBA" id="ARBA00093797"/>
    </source>
</evidence>
<proteinExistence type="predicted"/>
<keyword evidence="4" id="KW-0143">Chaperone</keyword>
<dbReference type="Pfam" id="PF05400">
    <property type="entry name" value="FliT"/>
    <property type="match status" value="1"/>
</dbReference>
<evidence type="ECO:0000313" key="6">
    <source>
        <dbReference type="EMBL" id="SEO57408.1"/>
    </source>
</evidence>
<dbReference type="OrthoDB" id="5797068at2"/>
<dbReference type="GO" id="GO:0044781">
    <property type="term" value="P:bacterial-type flagellum organization"/>
    <property type="evidence" value="ECO:0007669"/>
    <property type="project" value="UniProtKB-KW"/>
</dbReference>
<dbReference type="Gene3D" id="1.20.58.380">
    <property type="entry name" value="Flagellar protein flit"/>
    <property type="match status" value="1"/>
</dbReference>
<keyword evidence="3" id="KW-1005">Bacterial flagellum biogenesis</keyword>
<evidence type="ECO:0000256" key="2">
    <source>
        <dbReference type="ARBA" id="ARBA00022490"/>
    </source>
</evidence>
<evidence type="ECO:0000313" key="7">
    <source>
        <dbReference type="Proteomes" id="UP000199657"/>
    </source>
</evidence>
<organism evidence="6 7">
    <name type="scientific">Aquisalimonas asiatica</name>
    <dbReference type="NCBI Taxonomy" id="406100"/>
    <lineage>
        <taxon>Bacteria</taxon>
        <taxon>Pseudomonadati</taxon>
        <taxon>Pseudomonadota</taxon>
        <taxon>Gammaproteobacteria</taxon>
        <taxon>Chromatiales</taxon>
        <taxon>Ectothiorhodospiraceae</taxon>
        <taxon>Aquisalimonas</taxon>
    </lineage>
</organism>
<dbReference type="Proteomes" id="UP000199657">
    <property type="component" value="Unassembled WGS sequence"/>
</dbReference>
<protein>
    <recommendedName>
        <fullName evidence="5">Flagellar protein FliT</fullName>
    </recommendedName>
</protein>
<dbReference type="AlphaFoldDB" id="A0A1H8QU07"/>